<dbReference type="Proteomes" id="UP001604335">
    <property type="component" value="Unassembled WGS sequence"/>
</dbReference>
<comment type="caution">
    <text evidence="1">The sequence shown here is derived from an EMBL/GenBank/DDBJ whole genome shotgun (WGS) entry which is preliminary data.</text>
</comment>
<evidence type="ECO:0000313" key="2">
    <source>
        <dbReference type="Proteomes" id="UP001604335"/>
    </source>
</evidence>
<organism evidence="1 2">
    <name type="scientific">Limnothrix redekei LRLZ20PSL1</name>
    <dbReference type="NCBI Taxonomy" id="3112953"/>
    <lineage>
        <taxon>Bacteria</taxon>
        <taxon>Bacillati</taxon>
        <taxon>Cyanobacteriota</taxon>
        <taxon>Cyanophyceae</taxon>
        <taxon>Pseudanabaenales</taxon>
        <taxon>Pseudanabaenaceae</taxon>
        <taxon>Limnothrix</taxon>
    </lineage>
</organism>
<dbReference type="RefSeq" id="WP_393014423.1">
    <property type="nucleotide sequence ID" value="NZ_JAZAQF010000083.1"/>
</dbReference>
<gene>
    <name evidence="1" type="ORF">VPK24_14445</name>
</gene>
<evidence type="ECO:0000313" key="1">
    <source>
        <dbReference type="EMBL" id="MFG3818843.1"/>
    </source>
</evidence>
<dbReference type="EMBL" id="JAZAQF010000083">
    <property type="protein sequence ID" value="MFG3818843.1"/>
    <property type="molecule type" value="Genomic_DNA"/>
</dbReference>
<reference evidence="2" key="1">
    <citation type="journal article" date="2024" name="Algal Res.">
        <title>Biochemical, toxicological and genomic investigation of a high-biomass producing Limnothrix strain isolated from Italian shallow drinking water reservoir.</title>
        <authorList>
            <person name="Simonazzi M."/>
            <person name="Shishido T.K."/>
            <person name="Delbaje E."/>
            <person name="Wahlsten M."/>
            <person name="Fewer D.P."/>
            <person name="Sivonen K."/>
            <person name="Pezzolesi L."/>
            <person name="Pistocchi R."/>
        </authorList>
    </citation>
    <scope>NUCLEOTIDE SEQUENCE [LARGE SCALE GENOMIC DNA]</scope>
    <source>
        <strain evidence="2">LRLZ20PSL1</strain>
    </source>
</reference>
<protein>
    <submittedName>
        <fullName evidence="1">Uncharacterized protein</fullName>
    </submittedName>
</protein>
<accession>A0ABW7CDD9</accession>
<keyword evidence="2" id="KW-1185">Reference proteome</keyword>
<sequence length="144" mass="16398">MVHPTSSRLPDLTVESPTFIQENFLYIGYVAWQGYLKHGRGIVACAAKEAVTTRLGWIENVTARSVQYIPFDLAALYLDLCLVPVSSIDRLLNTIKTYAPDREILILVKHGQEVEIDWLQNLAIAPSECYRQLCDRWSEFNLTP</sequence>
<proteinExistence type="predicted"/>
<name>A0ABW7CDD9_9CYAN</name>